<evidence type="ECO:0000313" key="2">
    <source>
        <dbReference type="Proteomes" id="UP001253637"/>
    </source>
</evidence>
<dbReference type="Proteomes" id="UP001253637">
    <property type="component" value="Segment"/>
</dbReference>
<proteinExistence type="predicted"/>
<sequence>MSTRQHIEIANATDASLAVHLTAYGGGFGNTFIAPGGSFSMDSGPGTSPVRCVGLHGKFRGSPYATCLEENGTLSVTVTETGVAGIGTGARS</sequence>
<evidence type="ECO:0000313" key="1">
    <source>
        <dbReference type="EMBL" id="BCU03782.1"/>
    </source>
</evidence>
<reference evidence="1" key="1">
    <citation type="submission" date="2021-04" db="EMBL/GenBank/DDBJ databases">
        <title>Draft Genome Sequence of Pandoravirus japonicus, Isolated from the Sabaishi River of Niigata, Japan.</title>
        <authorList>
            <person name="Hosokawa N."/>
            <person name="Takahashi H."/>
            <person name="Aoki K."/>
            <person name="Takemura M."/>
        </authorList>
    </citation>
    <scope>NUCLEOTIDE SEQUENCE</scope>
</reference>
<name>A0A811BSF5_9VIRU</name>
<protein>
    <submittedName>
        <fullName evidence="1">Uncharacterized protein</fullName>
    </submittedName>
</protein>
<organism evidence="1 2">
    <name type="scientific">Pandoravirus japonicus</name>
    <dbReference type="NCBI Taxonomy" id="2823154"/>
    <lineage>
        <taxon>Viruses</taxon>
        <taxon>Pandoravirus</taxon>
    </lineage>
</organism>
<dbReference type="EMBL" id="LC625835">
    <property type="protein sequence ID" value="BCU03782.1"/>
    <property type="molecule type" value="Genomic_DNA"/>
</dbReference>
<accession>A0A811BSF5</accession>